<feature type="transmembrane region" description="Helical" evidence="7">
    <location>
        <begin position="12"/>
        <end position="30"/>
    </location>
</feature>
<dbReference type="SUPFAM" id="SSF50182">
    <property type="entry name" value="Sm-like ribonucleoproteins"/>
    <property type="match status" value="1"/>
</dbReference>
<evidence type="ECO:0000256" key="6">
    <source>
        <dbReference type="ARBA" id="ARBA00023136"/>
    </source>
</evidence>
<evidence type="ECO:0000313" key="10">
    <source>
        <dbReference type="EMBL" id="ACB43230.1"/>
    </source>
</evidence>
<evidence type="ECO:0000259" key="8">
    <source>
        <dbReference type="Pfam" id="PF00924"/>
    </source>
</evidence>
<dbReference type="SUPFAM" id="SSF82689">
    <property type="entry name" value="Mechanosensitive channel protein MscS (YggB), C-terminal domain"/>
    <property type="match status" value="1"/>
</dbReference>
<evidence type="ECO:0000256" key="7">
    <source>
        <dbReference type="SAM" id="Phobius"/>
    </source>
</evidence>
<proteinExistence type="inferred from homology"/>
<dbReference type="InterPro" id="IPR049142">
    <property type="entry name" value="MS_channel_1st"/>
</dbReference>
<dbReference type="GO" id="GO:0005886">
    <property type="term" value="C:plasma membrane"/>
    <property type="evidence" value="ECO:0007669"/>
    <property type="project" value="UniProtKB-SubCell"/>
</dbReference>
<dbReference type="InterPro" id="IPR011014">
    <property type="entry name" value="MscS_channel_TM-2"/>
</dbReference>
<keyword evidence="10" id="KW-0934">Plastid</keyword>
<keyword evidence="5 7" id="KW-1133">Transmembrane helix</keyword>
<dbReference type="PANTHER" id="PTHR30566">
    <property type="entry name" value="YNAI-RELATED MECHANOSENSITIVE ION CHANNEL"/>
    <property type="match status" value="1"/>
</dbReference>
<dbReference type="InterPro" id="IPR006685">
    <property type="entry name" value="MscS_channel_2nd"/>
</dbReference>
<organism evidence="10">
    <name type="scientific">Paulinella chromatophora</name>
    <dbReference type="NCBI Taxonomy" id="39717"/>
    <lineage>
        <taxon>Eukaryota</taxon>
        <taxon>Sar</taxon>
        <taxon>Rhizaria</taxon>
        <taxon>Cercozoa</taxon>
        <taxon>Imbricatea</taxon>
        <taxon>Silicofilosea</taxon>
        <taxon>Euglyphida</taxon>
        <taxon>Paulinellidae</taxon>
        <taxon>Paulinella</taxon>
    </lineage>
</organism>
<feature type="transmembrane region" description="Helical" evidence="7">
    <location>
        <begin position="51"/>
        <end position="69"/>
    </location>
</feature>
<evidence type="ECO:0000259" key="9">
    <source>
        <dbReference type="Pfam" id="PF21088"/>
    </source>
</evidence>
<dbReference type="SUPFAM" id="SSF82861">
    <property type="entry name" value="Mechanosensitive channel protein MscS (YggB), transmembrane region"/>
    <property type="match status" value="1"/>
</dbReference>
<reference evidence="10" key="2">
    <citation type="journal article" date="2008" name="Curr. Biol.">
        <title>Chromatophore genome sequence of Paulinella sheds light on acquisition of photosynthesis by eukaryotes.</title>
        <authorList>
            <person name="Nowack E.C.M."/>
            <person name="Melkonian M."/>
            <person name="Gloeckner G."/>
        </authorList>
    </citation>
    <scope>NUCLEOTIDE SEQUENCE [LARGE SCALE GENOMIC DNA]</scope>
</reference>
<evidence type="ECO:0000256" key="2">
    <source>
        <dbReference type="ARBA" id="ARBA00008017"/>
    </source>
</evidence>
<dbReference type="PANTHER" id="PTHR30566:SF25">
    <property type="entry name" value="INNER MEMBRANE PROTEIN"/>
    <property type="match status" value="1"/>
</dbReference>
<dbReference type="Gene3D" id="3.30.70.100">
    <property type="match status" value="1"/>
</dbReference>
<dbReference type="AlphaFoldDB" id="B1X5L1"/>
<dbReference type="Gene3D" id="1.10.287.1260">
    <property type="match status" value="1"/>
</dbReference>
<dbReference type="Pfam" id="PF21088">
    <property type="entry name" value="MS_channel_1st"/>
    <property type="match status" value="1"/>
</dbReference>
<sequence length="379" mass="42810">MSSSKLDVLETIFRVIVGCVGLWSGAYINKQIIVGIGRLTKRKIDNFVFRVLFRAFIQLGYLTVFLWALDAAPLNGSGDYTIHNSTRVIVVILLVRLANNIFLRLTERGLIEWNGEIKPEMLLAFAPMIRALIWVFGLLIYLQNRGVGFTAIFAALAGAGIGLGFALQGPAKDFTNYITILLDKPFSVGQLIKYDAVVAQVEKVGIRSTQLRSIDGERVIVSHEDLLDATLFNLADIPRRRLLHTIKVKYDTPIEILQELPNLIKRIVTSIEGSEFGRCHFMCLGDNALEFEVVFYISNNDYIFALDIQHRINLRMVSEFNARGIEFAYPTQTLYIEKNRALSKDFGNNQSLLKDIENDQDLSKDIENNQDLSENEVSI</sequence>
<feature type="transmembrane region" description="Helical" evidence="7">
    <location>
        <begin position="148"/>
        <end position="167"/>
    </location>
</feature>
<evidence type="ECO:0000256" key="3">
    <source>
        <dbReference type="ARBA" id="ARBA00022475"/>
    </source>
</evidence>
<dbReference type="InterPro" id="IPR010920">
    <property type="entry name" value="LSM_dom_sf"/>
</dbReference>
<dbReference type="Gene3D" id="2.30.30.60">
    <property type="match status" value="1"/>
</dbReference>
<dbReference type="GeneID" id="6481781"/>
<comment type="similarity">
    <text evidence="2">Belongs to the MscS (TC 1.A.23) family.</text>
</comment>
<evidence type="ECO:0000256" key="1">
    <source>
        <dbReference type="ARBA" id="ARBA00004651"/>
    </source>
</evidence>
<evidence type="ECO:0000256" key="4">
    <source>
        <dbReference type="ARBA" id="ARBA00022692"/>
    </source>
</evidence>
<keyword evidence="6 7" id="KW-0472">Membrane</keyword>
<keyword evidence="3" id="KW-1003">Cell membrane</keyword>
<keyword evidence="4 7" id="KW-0812">Transmembrane</keyword>
<feature type="domain" description="Mechanosensitive ion channel MscS" evidence="8">
    <location>
        <begin position="172"/>
        <end position="234"/>
    </location>
</feature>
<geneLocation type="organellar chromatophore" evidence="10"/>
<dbReference type="GO" id="GO:0055085">
    <property type="term" value="P:transmembrane transport"/>
    <property type="evidence" value="ECO:0007669"/>
    <property type="project" value="InterPro"/>
</dbReference>
<dbReference type="RefSeq" id="YP_002049440.1">
    <property type="nucleotide sequence ID" value="NC_011087.1"/>
</dbReference>
<evidence type="ECO:0000256" key="5">
    <source>
        <dbReference type="ARBA" id="ARBA00022989"/>
    </source>
</evidence>
<accession>B1X5L1</accession>
<name>B1X5L1_PAUCH</name>
<dbReference type="InterPro" id="IPR023408">
    <property type="entry name" value="MscS_beta-dom_sf"/>
</dbReference>
<dbReference type="EMBL" id="CP000815">
    <property type="protein sequence ID" value="ACB43230.1"/>
    <property type="molecule type" value="Genomic_DNA"/>
</dbReference>
<reference evidence="10" key="1">
    <citation type="submission" date="2007-08" db="EMBL/GenBank/DDBJ databases">
        <authorList>
            <person name="Gloeckner G."/>
            <person name="Nowack E."/>
            <person name="Melkonian M."/>
        </authorList>
    </citation>
    <scope>NUCLEOTIDE SEQUENCE</scope>
</reference>
<feature type="domain" description="Mechanosensitive ion channel transmembrane helices 2/3" evidence="9">
    <location>
        <begin position="129"/>
        <end position="168"/>
    </location>
</feature>
<protein>
    <submittedName>
        <fullName evidence="10">Small-conductance mechanosensitive channel</fullName>
    </submittedName>
</protein>
<feature type="transmembrane region" description="Helical" evidence="7">
    <location>
        <begin position="122"/>
        <end position="142"/>
    </location>
</feature>
<gene>
    <name evidence="10" type="ordered locus">PCC_0817</name>
</gene>
<comment type="subcellular location">
    <subcellularLocation>
        <location evidence="1">Cell membrane</location>
        <topology evidence="1">Multi-pass membrane protein</topology>
    </subcellularLocation>
</comment>
<dbReference type="Pfam" id="PF00924">
    <property type="entry name" value="MS_channel_2nd"/>
    <property type="match status" value="1"/>
</dbReference>
<dbReference type="InterPro" id="IPR011066">
    <property type="entry name" value="MscS_channel_C_sf"/>
</dbReference>